<dbReference type="InterPro" id="IPR036249">
    <property type="entry name" value="Thioredoxin-like_sf"/>
</dbReference>
<accession>A0ABD1EL70</accession>
<organism evidence="4 5">
    <name type="scientific">Hypothenemus hampei</name>
    <name type="common">Coffee berry borer</name>
    <dbReference type="NCBI Taxonomy" id="57062"/>
    <lineage>
        <taxon>Eukaryota</taxon>
        <taxon>Metazoa</taxon>
        <taxon>Ecdysozoa</taxon>
        <taxon>Arthropoda</taxon>
        <taxon>Hexapoda</taxon>
        <taxon>Insecta</taxon>
        <taxon>Pterygota</taxon>
        <taxon>Neoptera</taxon>
        <taxon>Endopterygota</taxon>
        <taxon>Coleoptera</taxon>
        <taxon>Polyphaga</taxon>
        <taxon>Cucujiformia</taxon>
        <taxon>Curculionidae</taxon>
        <taxon>Scolytinae</taxon>
        <taxon>Hypothenemus</taxon>
    </lineage>
</organism>
<feature type="domain" description="Thioredoxin" evidence="3">
    <location>
        <begin position="75"/>
        <end position="151"/>
    </location>
</feature>
<dbReference type="PANTHER" id="PTHR21148">
    <property type="entry name" value="THIOREDOXIN DOMAIN-CONTAINING PROTEIN 9"/>
    <property type="match status" value="1"/>
</dbReference>
<dbReference type="AlphaFoldDB" id="A0ABD1EL70"/>
<feature type="compositionally biased region" description="Basic and acidic residues" evidence="2">
    <location>
        <begin position="217"/>
        <end position="230"/>
    </location>
</feature>
<dbReference type="InterPro" id="IPR013766">
    <property type="entry name" value="Thioredoxin_domain"/>
</dbReference>
<evidence type="ECO:0000259" key="3">
    <source>
        <dbReference type="Pfam" id="PF00085"/>
    </source>
</evidence>
<protein>
    <recommendedName>
        <fullName evidence="1">Thioredoxin domain-containing protein 9</fullName>
    </recommendedName>
</protein>
<evidence type="ECO:0000313" key="4">
    <source>
        <dbReference type="EMBL" id="KAL1497246.1"/>
    </source>
</evidence>
<reference evidence="4 5" key="1">
    <citation type="submission" date="2024-05" db="EMBL/GenBank/DDBJ databases">
        <title>Genetic variation in Jamaican populations of the coffee berry borer (Hypothenemus hampei).</title>
        <authorList>
            <person name="Errbii M."/>
            <person name="Myrie A."/>
        </authorList>
    </citation>
    <scope>NUCLEOTIDE SEQUENCE [LARGE SCALE GENOMIC DNA]</scope>
    <source>
        <strain evidence="4">JA-Hopewell-2020-01-JO</strain>
        <tissue evidence="4">Whole body</tissue>
    </source>
</reference>
<dbReference type="CDD" id="cd02989">
    <property type="entry name" value="Phd_like_TxnDC9"/>
    <property type="match status" value="1"/>
</dbReference>
<name>A0ABD1EL70_HYPHA</name>
<dbReference type="Pfam" id="PF00085">
    <property type="entry name" value="Thioredoxin"/>
    <property type="match status" value="1"/>
</dbReference>
<evidence type="ECO:0000313" key="5">
    <source>
        <dbReference type="Proteomes" id="UP001566132"/>
    </source>
</evidence>
<dbReference type="EMBL" id="JBDJPC010000006">
    <property type="protein sequence ID" value="KAL1497246.1"/>
    <property type="molecule type" value="Genomic_DNA"/>
</dbReference>
<evidence type="ECO:0000256" key="1">
    <source>
        <dbReference type="ARBA" id="ARBA00026148"/>
    </source>
</evidence>
<feature type="region of interest" description="Disordered" evidence="2">
    <location>
        <begin position="180"/>
        <end position="247"/>
    </location>
</feature>
<evidence type="ECO:0000256" key="2">
    <source>
        <dbReference type="SAM" id="MobiDB-lite"/>
    </source>
</evidence>
<proteinExistence type="predicted"/>
<dbReference type="Gene3D" id="3.40.30.10">
    <property type="entry name" value="Glutaredoxin"/>
    <property type="match status" value="1"/>
</dbReference>
<dbReference type="Proteomes" id="UP001566132">
    <property type="component" value="Unassembled WGS sequence"/>
</dbReference>
<comment type="caution">
    <text evidence="4">The sequence shown here is derived from an EMBL/GenBank/DDBJ whole genome shotgun (WGS) entry which is preliminary data.</text>
</comment>
<keyword evidence="5" id="KW-1185">Reference proteome</keyword>
<sequence>MDKVENQLLQVTKAIEKQVDATIEQIENLGVDDLEQLRKNRITELKKFEEKKREWLNNDHGKYDELPEEKALFDVIKKSDNIVVHFYRDSSERCKIVDKHLKILAPKHIETRFTKLNAEKCPFLAERFKIKVLPTIVLIQKTILVDKIIGFSQLGNRDDFSTEMMEWRIAQNGLINYEGDLSTPPDQQIGNKPKSYSKKIRDGAYNRDDDDLDIEEDGLKRDNSRSESLLHMKIPTQSNELTSEELAELELLE</sequence>
<gene>
    <name evidence="4" type="ORF">ABEB36_008238</name>
</gene>
<dbReference type="SUPFAM" id="SSF52833">
    <property type="entry name" value="Thioredoxin-like"/>
    <property type="match status" value="1"/>
</dbReference>